<evidence type="ECO:0000259" key="1">
    <source>
        <dbReference type="Pfam" id="PF00535"/>
    </source>
</evidence>
<gene>
    <name evidence="2" type="ORF">DP923_11295</name>
</gene>
<dbReference type="Pfam" id="PF00535">
    <property type="entry name" value="Glycos_transf_2"/>
    <property type="match status" value="1"/>
</dbReference>
<sequence>MILGVSVIICTYNGVARLPETLRYISQQQVHASIPWEVIVVDNASTDHTSEVVCQEWAKYQSNIPFSLYQQPKPGLTFARELALEKAKYEFIIFCDDDNWLNPGYVELAYNIMLEHPSVGALGGFGELVYEIEPPAWAAALPLFANGKQANVSGKVPRNAVYGAGCVVRKSAYNGVIEAGFRPMLSDRVAANLSSGGDYELCYALVLAGYDIWYDERLLFKHFMPKDRLQWEYYLRFFKERAKCFEVLVPYQLIINYGCISDKSFTNKYFSLFMKFAKQTYPLLLNKMRFSPNSDKGKITTLKLKALQLRLSSFGKFKTMKENHGTILKMKQEKLDGLSKSITLQPHQ</sequence>
<dbReference type="InterPro" id="IPR001173">
    <property type="entry name" value="Glyco_trans_2-like"/>
</dbReference>
<evidence type="ECO:0000313" key="2">
    <source>
        <dbReference type="EMBL" id="RAU82363.1"/>
    </source>
</evidence>
<dbReference type="PANTHER" id="PTHR43685:SF2">
    <property type="entry name" value="GLYCOSYLTRANSFERASE 2-LIKE DOMAIN-CONTAINING PROTEIN"/>
    <property type="match status" value="1"/>
</dbReference>
<dbReference type="InterPro" id="IPR050834">
    <property type="entry name" value="Glycosyltransf_2"/>
</dbReference>
<dbReference type="InterPro" id="IPR029044">
    <property type="entry name" value="Nucleotide-diphossugar_trans"/>
</dbReference>
<dbReference type="SUPFAM" id="SSF53448">
    <property type="entry name" value="Nucleotide-diphospho-sugar transferases"/>
    <property type="match status" value="1"/>
</dbReference>
<evidence type="ECO:0000313" key="3">
    <source>
        <dbReference type="Proteomes" id="UP000251692"/>
    </source>
</evidence>
<dbReference type="EMBL" id="QMDV01000003">
    <property type="protein sequence ID" value="RAU82363.1"/>
    <property type="molecule type" value="Genomic_DNA"/>
</dbReference>
<organism evidence="2 3">
    <name type="scientific">Pontibacter arcticus</name>
    <dbReference type="NCBI Taxonomy" id="2080288"/>
    <lineage>
        <taxon>Bacteria</taxon>
        <taxon>Pseudomonadati</taxon>
        <taxon>Bacteroidota</taxon>
        <taxon>Cytophagia</taxon>
        <taxon>Cytophagales</taxon>
        <taxon>Hymenobacteraceae</taxon>
        <taxon>Pontibacter</taxon>
    </lineage>
</organism>
<accession>A0A364RDK1</accession>
<protein>
    <recommendedName>
        <fullName evidence="1">Glycosyltransferase 2-like domain-containing protein</fullName>
    </recommendedName>
</protein>
<name>A0A364RDK1_9BACT</name>
<dbReference type="OrthoDB" id="786280at2"/>
<dbReference type="AlphaFoldDB" id="A0A364RDK1"/>
<comment type="caution">
    <text evidence="2">The sequence shown here is derived from an EMBL/GenBank/DDBJ whole genome shotgun (WGS) entry which is preliminary data.</text>
</comment>
<reference evidence="2 3" key="2">
    <citation type="submission" date="2018-07" db="EMBL/GenBank/DDBJ databases">
        <title>Pontibacter sp. 2b14 genomic sequence and assembly.</title>
        <authorList>
            <person name="Du Z.-J."/>
        </authorList>
    </citation>
    <scope>NUCLEOTIDE SEQUENCE [LARGE SCALE GENOMIC DNA]</scope>
    <source>
        <strain evidence="2 3">2b14</strain>
    </source>
</reference>
<proteinExistence type="predicted"/>
<reference evidence="2 3" key="1">
    <citation type="submission" date="2018-06" db="EMBL/GenBank/DDBJ databases">
        <authorList>
            <person name="Liu Z.-W."/>
        </authorList>
    </citation>
    <scope>NUCLEOTIDE SEQUENCE [LARGE SCALE GENOMIC DNA]</scope>
    <source>
        <strain evidence="2 3">2b14</strain>
    </source>
</reference>
<dbReference type="Gene3D" id="3.90.550.10">
    <property type="entry name" value="Spore Coat Polysaccharide Biosynthesis Protein SpsA, Chain A"/>
    <property type="match status" value="1"/>
</dbReference>
<keyword evidence="3" id="KW-1185">Reference proteome</keyword>
<dbReference type="CDD" id="cd00761">
    <property type="entry name" value="Glyco_tranf_GTA_type"/>
    <property type="match status" value="1"/>
</dbReference>
<dbReference type="PANTHER" id="PTHR43685">
    <property type="entry name" value="GLYCOSYLTRANSFERASE"/>
    <property type="match status" value="1"/>
</dbReference>
<dbReference type="RefSeq" id="WP_112305956.1">
    <property type="nucleotide sequence ID" value="NZ_QMDV01000003.1"/>
</dbReference>
<feature type="domain" description="Glycosyltransferase 2-like" evidence="1">
    <location>
        <begin position="6"/>
        <end position="126"/>
    </location>
</feature>
<dbReference type="Proteomes" id="UP000251692">
    <property type="component" value="Unassembled WGS sequence"/>
</dbReference>